<accession>A0AAV0WHH6</accession>
<dbReference type="Proteomes" id="UP001160148">
    <property type="component" value="Unassembled WGS sequence"/>
</dbReference>
<gene>
    <name evidence="1" type="ORF">MEUPH1_LOCUS11167</name>
</gene>
<keyword evidence="2" id="KW-1185">Reference proteome</keyword>
<reference evidence="1 2" key="1">
    <citation type="submission" date="2023-01" db="EMBL/GenBank/DDBJ databases">
        <authorList>
            <person name="Whitehead M."/>
        </authorList>
    </citation>
    <scope>NUCLEOTIDE SEQUENCE [LARGE SCALE GENOMIC DNA]</scope>
</reference>
<dbReference type="AlphaFoldDB" id="A0AAV0WHH6"/>
<evidence type="ECO:0000313" key="1">
    <source>
        <dbReference type="EMBL" id="CAI6355293.1"/>
    </source>
</evidence>
<proteinExistence type="predicted"/>
<organism evidence="1 2">
    <name type="scientific">Macrosiphum euphorbiae</name>
    <name type="common">potato aphid</name>
    <dbReference type="NCBI Taxonomy" id="13131"/>
    <lineage>
        <taxon>Eukaryota</taxon>
        <taxon>Metazoa</taxon>
        <taxon>Ecdysozoa</taxon>
        <taxon>Arthropoda</taxon>
        <taxon>Hexapoda</taxon>
        <taxon>Insecta</taxon>
        <taxon>Pterygota</taxon>
        <taxon>Neoptera</taxon>
        <taxon>Paraneoptera</taxon>
        <taxon>Hemiptera</taxon>
        <taxon>Sternorrhyncha</taxon>
        <taxon>Aphidomorpha</taxon>
        <taxon>Aphidoidea</taxon>
        <taxon>Aphididae</taxon>
        <taxon>Macrosiphini</taxon>
        <taxon>Macrosiphum</taxon>
    </lineage>
</organism>
<name>A0AAV0WHH6_9HEMI</name>
<evidence type="ECO:0000313" key="2">
    <source>
        <dbReference type="Proteomes" id="UP001160148"/>
    </source>
</evidence>
<sequence>MFNFLRKTLIGDSSSRNRDNDLGSFGQRYDAESYTRADEDPPVSNFVFNNLKEIMDMENNMYEELSQYGRTHRRDSSENVIEPYNNNILYKDGSENTICSNSSSFIYQKRAIVTPQKHVIGTTTLTANTTDSTTDVKNATDSKSFRPRQYPETLPVMEFKPVDRNECELNVRHWLRFIFGTARSFNDIKKFMTSTVNGPVTMNEYKYLTMIDRVLNHGTRFGLCIYDVPSVNRKIERRVWFDISDFKIIVMSTAYGRDERRPAPDGHGCGGAIEDIESVLESDAFLRTCDTIVDTFSTTLACGKSSVIPDLIFRYKTSVSGSDGFDNCRPVADDGGGGDDYLSGSMIIRIYMKTVSATCVPESDVLLSPDADGEIKYLRARVVKNFVDIDKEMRLDLLRVSLLLHLSAIRIKNRIVTCETENKNLNYKQYIYIL</sequence>
<protein>
    <submittedName>
        <fullName evidence="1">Uncharacterized protein</fullName>
    </submittedName>
</protein>
<dbReference type="EMBL" id="CARXXK010000002">
    <property type="protein sequence ID" value="CAI6355293.1"/>
    <property type="molecule type" value="Genomic_DNA"/>
</dbReference>
<comment type="caution">
    <text evidence="1">The sequence shown here is derived from an EMBL/GenBank/DDBJ whole genome shotgun (WGS) entry which is preliminary data.</text>
</comment>